<evidence type="ECO:0000256" key="4">
    <source>
        <dbReference type="PROSITE-ProRule" id="PRU00175"/>
    </source>
</evidence>
<feature type="domain" description="RING-type" evidence="5">
    <location>
        <begin position="8"/>
        <end position="61"/>
    </location>
</feature>
<keyword evidence="3" id="KW-0862">Zinc</keyword>
<dbReference type="Gene3D" id="3.30.40.10">
    <property type="entry name" value="Zinc/RING finger domain, C3HC4 (zinc finger)"/>
    <property type="match status" value="1"/>
</dbReference>
<keyword evidence="2 4" id="KW-0863">Zinc-finger</keyword>
<dbReference type="GO" id="GO:0008270">
    <property type="term" value="F:zinc ion binding"/>
    <property type="evidence" value="ECO:0007669"/>
    <property type="project" value="UniProtKB-KW"/>
</dbReference>
<evidence type="ECO:0000259" key="5">
    <source>
        <dbReference type="PROSITE" id="PS50089"/>
    </source>
</evidence>
<name>A0AAE6R7J1_9ABAC</name>
<proteinExistence type="predicted"/>
<keyword evidence="1" id="KW-0479">Metal-binding</keyword>
<dbReference type="SMART" id="SM00184">
    <property type="entry name" value="RING"/>
    <property type="match status" value="1"/>
</dbReference>
<dbReference type="EMBL" id="MN233792">
    <property type="protein sequence ID" value="QHB21738.1"/>
    <property type="molecule type" value="Genomic_DNA"/>
</dbReference>
<gene>
    <name evidence="6" type="primary">cg30</name>
    <name evidence="6" type="ORF">Eudi_ORF79</name>
</gene>
<keyword evidence="7" id="KW-1185">Reference proteome</keyword>
<evidence type="ECO:0000313" key="6">
    <source>
        <dbReference type="EMBL" id="QHB21738.1"/>
    </source>
</evidence>
<evidence type="ECO:0000313" key="7">
    <source>
        <dbReference type="Proteomes" id="UP000830275"/>
    </source>
</evidence>
<dbReference type="Proteomes" id="UP000830275">
    <property type="component" value="Segment"/>
</dbReference>
<protein>
    <submittedName>
        <fullName evidence="6">Cg30</fullName>
    </submittedName>
</protein>
<evidence type="ECO:0000256" key="2">
    <source>
        <dbReference type="ARBA" id="ARBA00022771"/>
    </source>
</evidence>
<dbReference type="PROSITE" id="PS50089">
    <property type="entry name" value="ZF_RING_2"/>
    <property type="match status" value="1"/>
</dbReference>
<sequence length="218" mass="25164">MDTITLSCCVCLTNSTIVYNNNDDNYLNVMPLASLQCKHSFCVSCINLIKTKFCVKCPLCRHQSYKIIMYSVNRNMVNVFQIEPAHIKSVLKKNGNVDVIDFAKNIYLNNLAHDYKDDEEKKYLIDNDSRDAAIAIGANAYNLRRRPITCSNAKTQKIVQKQSVQIMKHIKWQLNKLLKENAEQANLNKLLLHKTNELTRKLNQITKIYNNYVGDVKF</sequence>
<dbReference type="PROSITE" id="PS00518">
    <property type="entry name" value="ZF_RING_1"/>
    <property type="match status" value="1"/>
</dbReference>
<accession>A0AAE6R7J1</accession>
<dbReference type="InterPro" id="IPR013083">
    <property type="entry name" value="Znf_RING/FYVE/PHD"/>
</dbReference>
<dbReference type="InterPro" id="IPR001841">
    <property type="entry name" value="Znf_RING"/>
</dbReference>
<evidence type="ECO:0000256" key="1">
    <source>
        <dbReference type="ARBA" id="ARBA00022723"/>
    </source>
</evidence>
<evidence type="ECO:0000256" key="3">
    <source>
        <dbReference type="ARBA" id="ARBA00022833"/>
    </source>
</evidence>
<dbReference type="InterPro" id="IPR017907">
    <property type="entry name" value="Znf_RING_CS"/>
</dbReference>
<reference evidence="6 7" key="1">
    <citation type="journal article" date="2019" name="Viruses">
        <title>Genome Analysis of a Novel Clade II.b Alphabaculovirus Obtained from Artaxa digramma.</title>
        <authorList>
            <person name="Li J."/>
            <person name="Duan X."/>
            <person name="Wang Q."/>
            <person name="Zhang L."/>
            <person name="Deng F."/>
            <person name="Wang H."/>
            <person name="Hu Z."/>
            <person name="Wang M."/>
            <person name="Wang J."/>
        </authorList>
    </citation>
    <scope>NUCLEOTIDE SEQUENCE [LARGE SCALE GENOMIC DNA]</scope>
    <source>
        <strain evidence="6 7">424</strain>
    </source>
</reference>
<organism evidence="6 7">
    <name type="scientific">Artaxa digramma nucleopolyhedrovirus</name>
    <dbReference type="NCBI Taxonomy" id="3070910"/>
    <lineage>
        <taxon>Viruses</taxon>
        <taxon>Viruses incertae sedis</taxon>
        <taxon>Naldaviricetes</taxon>
        <taxon>Lefavirales</taxon>
        <taxon>Baculoviridae</taxon>
        <taxon>Alphabaculovirus</taxon>
        <taxon>Alphabaculovirus ardigrammae</taxon>
    </lineage>
</organism>
<dbReference type="SUPFAM" id="SSF57850">
    <property type="entry name" value="RING/U-box"/>
    <property type="match status" value="1"/>
</dbReference>